<reference evidence="1 2" key="1">
    <citation type="submission" date="2019-03" db="EMBL/GenBank/DDBJ databases">
        <title>Draft Genome Sequence of Duganella callidus sp. nov., a Novel Duganella Species Isolated from Cultivated Soil.</title>
        <authorList>
            <person name="Raths R."/>
            <person name="Peta V."/>
            <person name="Bucking H."/>
        </authorList>
    </citation>
    <scope>NUCLEOTIDE SEQUENCE [LARGE SCALE GENOMIC DNA]</scope>
    <source>
        <strain evidence="1 2">DN04</strain>
    </source>
</reference>
<comment type="caution">
    <text evidence="1">The sequence shown here is derived from an EMBL/GenBank/DDBJ whole genome shotgun (WGS) entry which is preliminary data.</text>
</comment>
<dbReference type="EMBL" id="SPVG01000019">
    <property type="protein sequence ID" value="TFW30732.1"/>
    <property type="molecule type" value="Genomic_DNA"/>
</dbReference>
<keyword evidence="1" id="KW-0808">Transferase</keyword>
<keyword evidence="2" id="KW-1185">Reference proteome</keyword>
<organism evidence="1 2">
    <name type="scientific">Duganella callida</name>
    <dbReference type="NCBI Taxonomy" id="2561932"/>
    <lineage>
        <taxon>Bacteria</taxon>
        <taxon>Pseudomonadati</taxon>
        <taxon>Pseudomonadota</taxon>
        <taxon>Betaproteobacteria</taxon>
        <taxon>Burkholderiales</taxon>
        <taxon>Oxalobacteraceae</taxon>
        <taxon>Telluria group</taxon>
        <taxon>Duganella</taxon>
    </lineage>
</organism>
<dbReference type="GO" id="GO:0008168">
    <property type="term" value="F:methyltransferase activity"/>
    <property type="evidence" value="ECO:0007669"/>
    <property type="project" value="UniProtKB-KW"/>
</dbReference>
<sequence length="74" mass="8377">MSVTSYAPQFEDLLLWRALRQVADGRYLDVGAGDPLAGSVTQLFYERGWRGINLEPAHGHLRQLRIARPADRNL</sequence>
<dbReference type="AlphaFoldDB" id="A0A4Y9SVB7"/>
<name>A0A4Y9SVB7_9BURK</name>
<dbReference type="Proteomes" id="UP000297729">
    <property type="component" value="Unassembled WGS sequence"/>
</dbReference>
<evidence type="ECO:0000313" key="1">
    <source>
        <dbReference type="EMBL" id="TFW30732.1"/>
    </source>
</evidence>
<keyword evidence="1" id="KW-0489">Methyltransferase</keyword>
<protein>
    <submittedName>
        <fullName evidence="1">FkbM family methyltransferase</fullName>
    </submittedName>
</protein>
<evidence type="ECO:0000313" key="2">
    <source>
        <dbReference type="Proteomes" id="UP000297729"/>
    </source>
</evidence>
<feature type="non-terminal residue" evidence="1">
    <location>
        <position position="74"/>
    </location>
</feature>
<proteinExistence type="predicted"/>
<dbReference type="GO" id="GO:0032259">
    <property type="term" value="P:methylation"/>
    <property type="evidence" value="ECO:0007669"/>
    <property type="project" value="UniProtKB-KW"/>
</dbReference>
<accession>A0A4Y9SVB7</accession>
<gene>
    <name evidence="1" type="ORF">E4L98_01635</name>
</gene>